<dbReference type="InterPro" id="IPR009061">
    <property type="entry name" value="DNA-bd_dom_put_sf"/>
</dbReference>
<keyword evidence="1" id="KW-0678">Repressor</keyword>
<name>A0A5N7IV10_9CLOT</name>
<evidence type="ECO:0000256" key="2">
    <source>
        <dbReference type="ARBA" id="ARBA00023015"/>
    </source>
</evidence>
<dbReference type="GO" id="GO:0003700">
    <property type="term" value="F:DNA-binding transcription factor activity"/>
    <property type="evidence" value="ECO:0007669"/>
    <property type="project" value="InterPro"/>
</dbReference>
<gene>
    <name evidence="6" type="ORF">E4V82_21910</name>
</gene>
<dbReference type="PROSITE" id="PS00552">
    <property type="entry name" value="HTH_MERR_1"/>
    <property type="match status" value="1"/>
</dbReference>
<dbReference type="PANTHER" id="PTHR30204">
    <property type="entry name" value="REDOX-CYCLING DRUG-SENSING TRANSCRIPTIONAL ACTIVATOR SOXR"/>
    <property type="match status" value="1"/>
</dbReference>
<evidence type="ECO:0000259" key="5">
    <source>
        <dbReference type="PROSITE" id="PS50937"/>
    </source>
</evidence>
<evidence type="ECO:0000256" key="3">
    <source>
        <dbReference type="ARBA" id="ARBA00023125"/>
    </source>
</evidence>
<dbReference type="EMBL" id="SPSF01000055">
    <property type="protein sequence ID" value="MPQ64732.1"/>
    <property type="molecule type" value="Genomic_DNA"/>
</dbReference>
<dbReference type="AlphaFoldDB" id="A0A5N7IV10"/>
<keyword evidence="3" id="KW-0238">DNA-binding</keyword>
<sequence>MWRVFMYTIGQVAEITGISRDRLRYYEEKGILKPKYDTINNYREYGWWDLDIVLTIEFYRSMNLSTKSINSICENSSVKSIKKLMEKKYEEVASDITKLQKIQEKVGNIIKQCANIEENLNCFSIRSMPRFKVIGEMSDYRAYSEYKNIHDMKQELEGQPIISSIKRMITFSDAGIEENKMVIVRHAEDIKKDDDVVMYDKCVYTVVQDGIRANDVMEETFTKSLKWCAENELNHKGIVFINFILISFNKGDTRSYLELYAPIE</sequence>
<dbReference type="SUPFAM" id="SSF46955">
    <property type="entry name" value="Putative DNA-binding domain"/>
    <property type="match status" value="1"/>
</dbReference>
<dbReference type="Pfam" id="PF13411">
    <property type="entry name" value="MerR_1"/>
    <property type="match status" value="1"/>
</dbReference>
<dbReference type="SMART" id="SM00422">
    <property type="entry name" value="HTH_MERR"/>
    <property type="match status" value="1"/>
</dbReference>
<dbReference type="InterPro" id="IPR000551">
    <property type="entry name" value="MerR-type_HTH_dom"/>
</dbReference>
<evidence type="ECO:0000313" key="6">
    <source>
        <dbReference type="EMBL" id="MPQ64732.1"/>
    </source>
</evidence>
<dbReference type="PROSITE" id="PS50937">
    <property type="entry name" value="HTH_MERR_2"/>
    <property type="match status" value="1"/>
</dbReference>
<dbReference type="InterPro" id="IPR047057">
    <property type="entry name" value="MerR_fam"/>
</dbReference>
<organism evidence="6 7">
    <name type="scientific">Clostridium estertheticum</name>
    <dbReference type="NCBI Taxonomy" id="238834"/>
    <lineage>
        <taxon>Bacteria</taxon>
        <taxon>Bacillati</taxon>
        <taxon>Bacillota</taxon>
        <taxon>Clostridia</taxon>
        <taxon>Eubacteriales</taxon>
        <taxon>Clostridiaceae</taxon>
        <taxon>Clostridium</taxon>
    </lineage>
</organism>
<dbReference type="Proteomes" id="UP000342249">
    <property type="component" value="Unassembled WGS sequence"/>
</dbReference>
<feature type="domain" description="HTH merR-type" evidence="5">
    <location>
        <begin position="6"/>
        <end position="75"/>
    </location>
</feature>
<keyword evidence="4" id="KW-0804">Transcription</keyword>
<dbReference type="CDD" id="cd00592">
    <property type="entry name" value="HTH_MerR-like"/>
    <property type="match status" value="1"/>
</dbReference>
<protein>
    <submittedName>
        <fullName evidence="6">MerR family transcriptional regulator</fullName>
    </submittedName>
</protein>
<keyword evidence="2" id="KW-0805">Transcription regulation</keyword>
<dbReference type="PANTHER" id="PTHR30204:SF69">
    <property type="entry name" value="MERR-FAMILY TRANSCRIPTIONAL REGULATOR"/>
    <property type="match status" value="1"/>
</dbReference>
<accession>A0A5N7IV10</accession>
<evidence type="ECO:0000256" key="1">
    <source>
        <dbReference type="ARBA" id="ARBA00022491"/>
    </source>
</evidence>
<reference evidence="6 7" key="1">
    <citation type="journal article" date="2019" name="Lett. Appl. Microbiol.">
        <title>A case of 'blown pack' spoilage of vacuum-packaged pork likely associated with Clostridium estertheticum in Canada.</title>
        <authorList>
            <person name="Zhang P."/>
            <person name="Ward P."/>
            <person name="McMullen L.M."/>
            <person name="Yang X."/>
        </authorList>
    </citation>
    <scope>NUCLEOTIDE SEQUENCE [LARGE SCALE GENOMIC DNA]</scope>
    <source>
        <strain evidence="6 7">MA19</strain>
    </source>
</reference>
<proteinExistence type="predicted"/>
<comment type="caution">
    <text evidence="6">The sequence shown here is derived from an EMBL/GenBank/DDBJ whole genome shotgun (WGS) entry which is preliminary data.</text>
</comment>
<dbReference type="Gene3D" id="1.10.1660.10">
    <property type="match status" value="1"/>
</dbReference>
<evidence type="ECO:0000313" key="7">
    <source>
        <dbReference type="Proteomes" id="UP000342249"/>
    </source>
</evidence>
<evidence type="ECO:0000256" key="4">
    <source>
        <dbReference type="ARBA" id="ARBA00023163"/>
    </source>
</evidence>
<dbReference type="GO" id="GO:0003677">
    <property type="term" value="F:DNA binding"/>
    <property type="evidence" value="ECO:0007669"/>
    <property type="project" value="UniProtKB-KW"/>
</dbReference>